<feature type="active site" description="Charge relay system" evidence="5">
    <location>
        <position position="247"/>
    </location>
</feature>
<evidence type="ECO:0000256" key="3">
    <source>
        <dbReference type="ARBA" id="ARBA00022801"/>
    </source>
</evidence>
<evidence type="ECO:0000256" key="4">
    <source>
        <dbReference type="ARBA" id="ARBA00022825"/>
    </source>
</evidence>
<dbReference type="Pfam" id="PF00082">
    <property type="entry name" value="Peptidase_S8"/>
    <property type="match status" value="1"/>
</dbReference>
<dbReference type="InterPro" id="IPR034202">
    <property type="entry name" value="Subtilisin_Carlsberg-like"/>
</dbReference>
<dbReference type="PROSITE" id="PS00138">
    <property type="entry name" value="SUBTILASE_SER"/>
    <property type="match status" value="1"/>
</dbReference>
<dbReference type="KEGG" id="cdc:CD196_1883"/>
<dbReference type="HOGENOM" id="CLU_011263_15_0_9"/>
<dbReference type="PROSITE" id="PS51892">
    <property type="entry name" value="SUBTILASE"/>
    <property type="match status" value="1"/>
</dbReference>
<dbReference type="PRINTS" id="PR00723">
    <property type="entry name" value="SUBTILISIN"/>
</dbReference>
<dbReference type="PROSITE" id="PS00136">
    <property type="entry name" value="SUBTILASE_ASP"/>
    <property type="match status" value="1"/>
</dbReference>
<dbReference type="InterPro" id="IPR023828">
    <property type="entry name" value="Peptidase_S8_Ser-AS"/>
</dbReference>
<keyword evidence="2 5" id="KW-0645">Protease</keyword>
<feature type="active site" description="Charge relay system" evidence="5">
    <location>
        <position position="89"/>
    </location>
</feature>
<sequence length="313" mass="34236">MMNKRMKLIPYEINENLRGAKNKFPYGIKQMNARGMWDEGYTGKNIVVGIIDTGCDISHPLLKGKIIGGANFSDDSNGNKNIYEDFNGHGTHVAGIIAASNYNNEVMGVAPDCKLLIAKALNKDGTGTYQSIINAINFAVNNKVDIISMSLGGNKDDKNLKNAVMQAVKNNISVVCAAGNNGDGDSSTSEYSYPASYAEVIEVGAINENYLVEKFSNSNTTIDLVAPGRNIISTYMDNKLAIMSGTSMSAPYVSGSLALIKEWAREEFERDLDEAELYAQLIKCTRALGIPRTEQGNGYLYLNLYKYKNNSKR</sequence>
<dbReference type="CDD" id="cd07477">
    <property type="entry name" value="Peptidases_S8_Subtilisin_subset"/>
    <property type="match status" value="1"/>
</dbReference>
<feature type="active site" description="Charge relay system" evidence="5">
    <location>
        <position position="52"/>
    </location>
</feature>
<feature type="domain" description="Peptidase S8/S53" evidence="7">
    <location>
        <begin position="43"/>
        <end position="297"/>
    </location>
</feature>
<dbReference type="InterPro" id="IPR015500">
    <property type="entry name" value="Peptidase_S8_subtilisin-rel"/>
</dbReference>
<protein>
    <submittedName>
        <fullName evidence="8">Major intracellular serine protease</fullName>
    </submittedName>
</protein>
<keyword evidence="4 5" id="KW-0720">Serine protease</keyword>
<evidence type="ECO:0000256" key="2">
    <source>
        <dbReference type="ARBA" id="ARBA00022670"/>
    </source>
</evidence>
<organism evidence="8 9">
    <name type="scientific">Clostridioides difficile (strain CD196)</name>
    <name type="common">Peptoclostridium difficile</name>
    <dbReference type="NCBI Taxonomy" id="645462"/>
    <lineage>
        <taxon>Bacteria</taxon>
        <taxon>Bacillati</taxon>
        <taxon>Bacillota</taxon>
        <taxon>Clostridia</taxon>
        <taxon>Peptostreptococcales</taxon>
        <taxon>Peptostreptococcaceae</taxon>
        <taxon>Clostridioides</taxon>
    </lineage>
</organism>
<evidence type="ECO:0000259" key="7">
    <source>
        <dbReference type="Pfam" id="PF00082"/>
    </source>
</evidence>
<dbReference type="GO" id="GO:0006508">
    <property type="term" value="P:proteolysis"/>
    <property type="evidence" value="ECO:0007669"/>
    <property type="project" value="UniProtKB-KW"/>
</dbReference>
<accession>A0A0H3N342</accession>
<evidence type="ECO:0000313" key="9">
    <source>
        <dbReference type="Proteomes" id="UP000002068"/>
    </source>
</evidence>
<dbReference type="InterPro" id="IPR022398">
    <property type="entry name" value="Peptidase_S8_His-AS"/>
</dbReference>
<dbReference type="SUPFAM" id="SSF52743">
    <property type="entry name" value="Subtilisin-like"/>
    <property type="match status" value="1"/>
</dbReference>
<name>A0A0H3N342_CLODC</name>
<dbReference type="PANTHER" id="PTHR43399:SF4">
    <property type="entry name" value="CELL WALL-ASSOCIATED PROTEASE"/>
    <property type="match status" value="1"/>
</dbReference>
<evidence type="ECO:0000256" key="6">
    <source>
        <dbReference type="RuleBase" id="RU003355"/>
    </source>
</evidence>
<evidence type="ECO:0000256" key="1">
    <source>
        <dbReference type="ARBA" id="ARBA00011073"/>
    </source>
</evidence>
<dbReference type="Gene3D" id="3.40.50.200">
    <property type="entry name" value="Peptidase S8/S53 domain"/>
    <property type="match status" value="1"/>
</dbReference>
<evidence type="ECO:0000313" key="8">
    <source>
        <dbReference type="EMBL" id="CBA63598.1"/>
    </source>
</evidence>
<dbReference type="InterPro" id="IPR036852">
    <property type="entry name" value="Peptidase_S8/S53_dom_sf"/>
</dbReference>
<dbReference type="Proteomes" id="UP000002068">
    <property type="component" value="Chromosome"/>
</dbReference>
<dbReference type="PANTHER" id="PTHR43399">
    <property type="entry name" value="SUBTILISIN-RELATED"/>
    <property type="match status" value="1"/>
</dbReference>
<proteinExistence type="inferred from homology"/>
<reference evidence="8 9" key="1">
    <citation type="journal article" date="2009" name="Genome Biol.">
        <title>Comparative genome and phenotypic analysis of Clostridium difficile 027 strains provides insight into the evolution of a hypervirulent bacterium.</title>
        <authorList>
            <person name="Stabler R.A."/>
            <person name="He M."/>
            <person name="Dawson L."/>
            <person name="Martin M."/>
            <person name="Valiente E."/>
            <person name="Corton C."/>
            <person name="Lawley T.D."/>
            <person name="Sebaihia M."/>
            <person name="Quail M.A."/>
            <person name="Rose G."/>
            <person name="Gerding D.N."/>
            <person name="Gibert M."/>
            <person name="Popoff M.R."/>
            <person name="Parkhill J."/>
            <person name="Dougan G."/>
            <person name="Wren B.W."/>
        </authorList>
    </citation>
    <scope>NUCLEOTIDE SEQUENCE [LARGE SCALE GENOMIC DNA]</scope>
    <source>
        <strain evidence="8 9">CD196</strain>
    </source>
</reference>
<gene>
    <name evidence="8" type="primary">ispD</name>
    <name evidence="8" type="ordered locus">CD196_1883</name>
</gene>
<dbReference type="EMBL" id="FN538970">
    <property type="protein sequence ID" value="CBA63598.1"/>
    <property type="molecule type" value="Genomic_DNA"/>
</dbReference>
<dbReference type="GO" id="GO:0004252">
    <property type="term" value="F:serine-type endopeptidase activity"/>
    <property type="evidence" value="ECO:0007669"/>
    <property type="project" value="UniProtKB-UniRule"/>
</dbReference>
<comment type="similarity">
    <text evidence="1 5 6">Belongs to the peptidase S8 family.</text>
</comment>
<evidence type="ECO:0000256" key="5">
    <source>
        <dbReference type="PROSITE-ProRule" id="PRU01240"/>
    </source>
</evidence>
<dbReference type="InterPro" id="IPR051048">
    <property type="entry name" value="Peptidase_S8/S53_subtilisin"/>
</dbReference>
<dbReference type="InterPro" id="IPR000209">
    <property type="entry name" value="Peptidase_S8/S53_dom"/>
</dbReference>
<dbReference type="PROSITE" id="PS00137">
    <property type="entry name" value="SUBTILASE_HIS"/>
    <property type="match status" value="1"/>
</dbReference>
<dbReference type="InterPro" id="IPR023827">
    <property type="entry name" value="Peptidase_S8_Asp-AS"/>
</dbReference>
<dbReference type="AlphaFoldDB" id="A0A0H3N342"/>
<keyword evidence="3 5" id="KW-0378">Hydrolase</keyword>